<dbReference type="EMBL" id="BAABFN010000001">
    <property type="protein sequence ID" value="GAA4304499.1"/>
    <property type="molecule type" value="Genomic_DNA"/>
</dbReference>
<sequence>MTSRRSFLKQGTLLSLGIGLGPSLLSACSGSSSNKIGLQLYTVRDAMQKDPSGTLARVAEVGYQIVEGATYTGTESFYGMSAEDFAALLKKNGLQMPSSHYMLGAALQNGTFAKGTILHDWEKAVEDAHTAGLEYMVCAYLMPEERKTIDDYKQIALSFNKAGETCKKAGIQFCYHNHNFEFESINGELPYNVLLRETDKDLVKMEMDLYWVTRAGRKPLELFQQNPGRFPLWHVKDMDNTPEQNFTEVGSGVIDFKTIFQHKQEAGMQHFFVEQDKCPGDPFVSITKSYQYLKKNIV</sequence>
<reference evidence="3" key="1">
    <citation type="journal article" date="2019" name="Int. J. Syst. Evol. Microbiol.">
        <title>The Global Catalogue of Microorganisms (GCM) 10K type strain sequencing project: providing services to taxonomists for standard genome sequencing and annotation.</title>
        <authorList>
            <consortium name="The Broad Institute Genomics Platform"/>
            <consortium name="The Broad Institute Genome Sequencing Center for Infectious Disease"/>
            <person name="Wu L."/>
            <person name="Ma J."/>
        </authorList>
    </citation>
    <scope>NUCLEOTIDE SEQUENCE [LARGE SCALE GENOMIC DNA]</scope>
    <source>
        <strain evidence="3">JCM 17664</strain>
    </source>
</reference>
<comment type="caution">
    <text evidence="2">The sequence shown here is derived from an EMBL/GenBank/DDBJ whole genome shotgun (WGS) entry which is preliminary data.</text>
</comment>
<evidence type="ECO:0000259" key="1">
    <source>
        <dbReference type="Pfam" id="PF01261"/>
    </source>
</evidence>
<keyword evidence="2" id="KW-0413">Isomerase</keyword>
<dbReference type="InterPro" id="IPR013022">
    <property type="entry name" value="Xyl_isomerase-like_TIM-brl"/>
</dbReference>
<accession>A0ABP8FIE7</accession>
<name>A0ABP8FIE7_9BACT</name>
<dbReference type="SUPFAM" id="SSF51658">
    <property type="entry name" value="Xylose isomerase-like"/>
    <property type="match status" value="1"/>
</dbReference>
<protein>
    <submittedName>
        <fullName evidence="2">Sugar phosphate isomerase/epimerase</fullName>
    </submittedName>
</protein>
<dbReference type="InterPro" id="IPR036237">
    <property type="entry name" value="Xyl_isomerase-like_sf"/>
</dbReference>
<feature type="domain" description="Xylose isomerase-like TIM barrel" evidence="1">
    <location>
        <begin position="55"/>
        <end position="273"/>
    </location>
</feature>
<dbReference type="Pfam" id="PF01261">
    <property type="entry name" value="AP_endonuc_2"/>
    <property type="match status" value="1"/>
</dbReference>
<keyword evidence="3" id="KW-1185">Reference proteome</keyword>
<dbReference type="PANTHER" id="PTHR12110:SF41">
    <property type="entry name" value="INOSOSE DEHYDRATASE"/>
    <property type="match status" value="1"/>
</dbReference>
<evidence type="ECO:0000313" key="3">
    <source>
        <dbReference type="Proteomes" id="UP001501207"/>
    </source>
</evidence>
<dbReference type="InterPro" id="IPR050312">
    <property type="entry name" value="IolE/XylAMocC-like"/>
</dbReference>
<gene>
    <name evidence="2" type="ORF">GCM10023143_09010</name>
</gene>
<dbReference type="PANTHER" id="PTHR12110">
    <property type="entry name" value="HYDROXYPYRUVATE ISOMERASE"/>
    <property type="match status" value="1"/>
</dbReference>
<dbReference type="Gene3D" id="3.20.20.150">
    <property type="entry name" value="Divalent-metal-dependent TIM barrel enzymes"/>
    <property type="match status" value="1"/>
</dbReference>
<dbReference type="GO" id="GO:0016853">
    <property type="term" value="F:isomerase activity"/>
    <property type="evidence" value="ECO:0007669"/>
    <property type="project" value="UniProtKB-KW"/>
</dbReference>
<organism evidence="2 3">
    <name type="scientific">Compostibacter hankyongensis</name>
    <dbReference type="NCBI Taxonomy" id="1007089"/>
    <lineage>
        <taxon>Bacteria</taxon>
        <taxon>Pseudomonadati</taxon>
        <taxon>Bacteroidota</taxon>
        <taxon>Chitinophagia</taxon>
        <taxon>Chitinophagales</taxon>
        <taxon>Chitinophagaceae</taxon>
        <taxon>Compostibacter</taxon>
    </lineage>
</organism>
<proteinExistence type="predicted"/>
<dbReference type="Proteomes" id="UP001501207">
    <property type="component" value="Unassembled WGS sequence"/>
</dbReference>
<evidence type="ECO:0000313" key="2">
    <source>
        <dbReference type="EMBL" id="GAA4304499.1"/>
    </source>
</evidence>
<dbReference type="RefSeq" id="WP_344976031.1">
    <property type="nucleotide sequence ID" value="NZ_BAABFN010000001.1"/>
</dbReference>